<gene>
    <name evidence="3" type="ORF">GOP25_21395</name>
</gene>
<dbReference type="AlphaFoldDB" id="A0A3A6S6J9"/>
<feature type="signal peptide" evidence="2">
    <location>
        <begin position="1"/>
        <end position="21"/>
    </location>
</feature>
<comment type="caution">
    <text evidence="3">The sequence shown here is derived from an EMBL/GenBank/DDBJ whole genome shotgun (WGS) entry which is preliminary data.</text>
</comment>
<proteinExistence type="predicted"/>
<dbReference type="RefSeq" id="WP_000199394.1">
    <property type="nucleotide sequence ID" value="NZ_BLDZ01000168.1"/>
</dbReference>
<evidence type="ECO:0000256" key="2">
    <source>
        <dbReference type="SAM" id="SignalP"/>
    </source>
</evidence>
<accession>A0A3A6S6J9</accession>
<dbReference type="Proteomes" id="UP000531813">
    <property type="component" value="Unassembled WGS sequence"/>
</dbReference>
<feature type="compositionally biased region" description="Low complexity" evidence="1">
    <location>
        <begin position="71"/>
        <end position="88"/>
    </location>
</feature>
<keyword evidence="2" id="KW-0732">Signal</keyword>
<protein>
    <submittedName>
        <fullName evidence="3">Conjugal transfer protein TraN</fullName>
    </submittedName>
</protein>
<name>A0A3A6S6J9_ECOLX</name>
<feature type="chain" id="PRO_5043501153" evidence="2">
    <location>
        <begin position="22"/>
        <end position="347"/>
    </location>
</feature>
<dbReference type="Pfam" id="PF12293">
    <property type="entry name" value="T4BSS_DotH_IcmK"/>
    <property type="match status" value="1"/>
</dbReference>
<sequence length="347" mass="37189">MTRYQSVILASCLLYGHAVLADTAAPGNTTTGQQWQPAVSLNNTATPVSGIPAPADVPARPVEGDVPPPQSGNSHASQASQASQAESATDIARAVTLPLPPEDITQLRKEYDDLQRHSAFNPLTVVPRIRSLTVKLTPGASLPMMQVLPNYPGVINFTDQNGAPWPVAAPPINGNEKGFRVVYLPDSPSIVVQASRVYDTGSVTVYLKGLAVPVTISLASGSPSDKAASQFSDSRLDLRIPQTQPGKSRPVRQAKEKVGLYDDTLQAFLDGVPPKEARPLRVKGDVPATQAWQMGDDLYLRSGAILRDEFEQTLTAADGTHVWKLPVTPYVMFSVQGNNIPLTIELE</sequence>
<feature type="region of interest" description="Disordered" evidence="1">
    <location>
        <begin position="43"/>
        <end position="89"/>
    </location>
</feature>
<evidence type="ECO:0000313" key="3">
    <source>
        <dbReference type="EMBL" id="EFH5894751.1"/>
    </source>
</evidence>
<organism evidence="3 4">
    <name type="scientific">Escherichia coli</name>
    <dbReference type="NCBI Taxonomy" id="562"/>
    <lineage>
        <taxon>Bacteria</taxon>
        <taxon>Pseudomonadati</taxon>
        <taxon>Pseudomonadota</taxon>
        <taxon>Gammaproteobacteria</taxon>
        <taxon>Enterobacterales</taxon>
        <taxon>Enterobacteriaceae</taxon>
        <taxon>Escherichia</taxon>
    </lineage>
</organism>
<dbReference type="EMBL" id="AASWIS010000030">
    <property type="protein sequence ID" value="EFH5894751.1"/>
    <property type="molecule type" value="Genomic_DNA"/>
</dbReference>
<reference evidence="3 4" key="1">
    <citation type="submission" date="2019-12" db="EMBL/GenBank/DDBJ databases">
        <authorList>
            <consortium name="GenomeTrakr network: Whole genome sequencing for foodborne pathogen traceback"/>
        </authorList>
    </citation>
    <scope>NUCLEOTIDE SEQUENCE [LARGE SCALE GENOMIC DNA]</scope>
    <source>
        <strain evidence="3 4">PSU-2243</strain>
    </source>
</reference>
<evidence type="ECO:0000313" key="4">
    <source>
        <dbReference type="Proteomes" id="UP000531813"/>
    </source>
</evidence>
<evidence type="ECO:0000256" key="1">
    <source>
        <dbReference type="SAM" id="MobiDB-lite"/>
    </source>
</evidence>
<dbReference type="InterPro" id="IPR022073">
    <property type="entry name" value="T4BSS_DotH_IcmK"/>
</dbReference>